<feature type="non-terminal residue" evidence="2">
    <location>
        <position position="72"/>
    </location>
</feature>
<gene>
    <name evidence="2" type="ORF">M9458_042510</name>
</gene>
<evidence type="ECO:0000313" key="2">
    <source>
        <dbReference type="EMBL" id="KAL0163114.1"/>
    </source>
</evidence>
<evidence type="ECO:0000256" key="1">
    <source>
        <dbReference type="SAM" id="MobiDB-lite"/>
    </source>
</evidence>
<comment type="caution">
    <text evidence="2">The sequence shown here is derived from an EMBL/GenBank/DDBJ whole genome shotgun (WGS) entry which is preliminary data.</text>
</comment>
<keyword evidence="3" id="KW-1185">Reference proteome</keyword>
<feature type="region of interest" description="Disordered" evidence="1">
    <location>
        <begin position="24"/>
        <end position="72"/>
    </location>
</feature>
<evidence type="ECO:0008006" key="4">
    <source>
        <dbReference type="Google" id="ProtNLM"/>
    </source>
</evidence>
<feature type="non-terminal residue" evidence="2">
    <location>
        <position position="1"/>
    </location>
</feature>
<organism evidence="2 3">
    <name type="scientific">Cirrhinus mrigala</name>
    <name type="common">Mrigala</name>
    <dbReference type="NCBI Taxonomy" id="683832"/>
    <lineage>
        <taxon>Eukaryota</taxon>
        <taxon>Metazoa</taxon>
        <taxon>Chordata</taxon>
        <taxon>Craniata</taxon>
        <taxon>Vertebrata</taxon>
        <taxon>Euteleostomi</taxon>
        <taxon>Actinopterygii</taxon>
        <taxon>Neopterygii</taxon>
        <taxon>Teleostei</taxon>
        <taxon>Ostariophysi</taxon>
        <taxon>Cypriniformes</taxon>
        <taxon>Cyprinidae</taxon>
        <taxon>Labeoninae</taxon>
        <taxon>Labeonini</taxon>
        <taxon>Cirrhinus</taxon>
    </lineage>
</organism>
<evidence type="ECO:0000313" key="3">
    <source>
        <dbReference type="Proteomes" id="UP001529510"/>
    </source>
</evidence>
<dbReference type="InterPro" id="IPR001259">
    <property type="entry name" value="Prot_inh_calpain"/>
</dbReference>
<name>A0ABD0NMC0_CIRMR</name>
<sequence length="72" mass="7197">PSDCDLALDALAGDFVAPSSASKVQSAVSAPPHADRQLSEGTSSALDALSDTLADIKPAPEPAPVSPKDVVK</sequence>
<accession>A0ABD0NMC0</accession>
<dbReference type="AlphaFoldDB" id="A0ABD0NMC0"/>
<dbReference type="EMBL" id="JAMKFB020000021">
    <property type="protein sequence ID" value="KAL0163114.1"/>
    <property type="molecule type" value="Genomic_DNA"/>
</dbReference>
<reference evidence="2 3" key="1">
    <citation type="submission" date="2024-05" db="EMBL/GenBank/DDBJ databases">
        <title>Genome sequencing and assembly of Indian major carp, Cirrhinus mrigala (Hamilton, 1822).</title>
        <authorList>
            <person name="Mohindra V."/>
            <person name="Chowdhury L.M."/>
            <person name="Lal K."/>
            <person name="Jena J.K."/>
        </authorList>
    </citation>
    <scope>NUCLEOTIDE SEQUENCE [LARGE SCALE GENOMIC DNA]</scope>
    <source>
        <strain evidence="2">CM1030</strain>
        <tissue evidence="2">Blood</tissue>
    </source>
</reference>
<dbReference type="Proteomes" id="UP001529510">
    <property type="component" value="Unassembled WGS sequence"/>
</dbReference>
<dbReference type="Pfam" id="PF00748">
    <property type="entry name" value="Calpain_inhib"/>
    <property type="match status" value="1"/>
</dbReference>
<proteinExistence type="predicted"/>
<protein>
    <recommendedName>
        <fullName evidence="4">Calpastatin</fullName>
    </recommendedName>
</protein>